<feature type="transmembrane region" description="Helical" evidence="13">
    <location>
        <begin position="244"/>
        <end position="265"/>
    </location>
</feature>
<evidence type="ECO:0000256" key="11">
    <source>
        <dbReference type="ARBA" id="ARBA00023136"/>
    </source>
</evidence>
<dbReference type="InterPro" id="IPR050222">
    <property type="entry name" value="MATE_MdtK"/>
</dbReference>
<keyword evidence="11 13" id="KW-0472">Membrane</keyword>
<evidence type="ECO:0000256" key="6">
    <source>
        <dbReference type="ARBA" id="ARBA00022449"/>
    </source>
</evidence>
<feature type="transmembrane region" description="Helical" evidence="13">
    <location>
        <begin position="159"/>
        <end position="183"/>
    </location>
</feature>
<dbReference type="InterPro" id="IPR002528">
    <property type="entry name" value="MATE_fam"/>
</dbReference>
<evidence type="ECO:0000256" key="10">
    <source>
        <dbReference type="ARBA" id="ARBA00023065"/>
    </source>
</evidence>
<keyword evidence="10" id="KW-0406">Ion transport</keyword>
<dbReference type="AlphaFoldDB" id="A0AB38YLY0"/>
<evidence type="ECO:0000256" key="12">
    <source>
        <dbReference type="ARBA" id="ARBA00031636"/>
    </source>
</evidence>
<name>A0AB38YLY0_VEIPA</name>
<evidence type="ECO:0000313" key="14">
    <source>
        <dbReference type="EMBL" id="WMS18951.1"/>
    </source>
</evidence>
<sequence length="455" mass="50530">MYQTYSILQKLWLFIKLFTPMCITQFSLIGATFIAIFLTGQYSTTDLAGVATGYNLWLLFYIFAQGTLMGITPIISQLLGAKKTDDIPIIFHQGLFIGTGLAFLILLIGIFGLRPLLTYLNLEPAATEVCISYLKAFALGLFPLLWVNTLRNTVDSHGLTHYSMAIVFTSFVINVFLNYALIFGHYGFPEIGGVGAGYGIAGACWTNLVLFSLVILLHPKLKGYRIYKDFHSPNFHYIREQLQVGIPIGFSIFFEASIFSIAGLLMVHFGSAVVAAHQSVISFTNVFYCLPLSIAMSATIAVAYELGAGRKIEAIQYSYISRVLAIIIAVLICAFTFTHMDNIADLFTNDDEVYELIYQFLGYGVFFAAIDAIGTPLQGILRAYKDVKIVLYISLVSYWGVCFPTAYTLAKNPNYGPFGVWIGLLASVVVAGILFTLRTYYIQHYKPRTIAKLQT</sequence>
<feature type="transmembrane region" description="Helical" evidence="13">
    <location>
        <begin position="389"/>
        <end position="409"/>
    </location>
</feature>
<comment type="subcellular location">
    <subcellularLocation>
        <location evidence="2">Cell membrane</location>
        <topology evidence="2">Multi-pass membrane protein</topology>
    </subcellularLocation>
</comment>
<evidence type="ECO:0000256" key="8">
    <source>
        <dbReference type="ARBA" id="ARBA00022692"/>
    </source>
</evidence>
<dbReference type="RefSeq" id="WP_004693463.1">
    <property type="nucleotide sequence ID" value="NZ_CP133463.1"/>
</dbReference>
<feature type="transmembrane region" description="Helical" evidence="13">
    <location>
        <begin position="357"/>
        <end position="377"/>
    </location>
</feature>
<evidence type="ECO:0000313" key="15">
    <source>
        <dbReference type="Proteomes" id="UP001228955"/>
    </source>
</evidence>
<feature type="transmembrane region" description="Helical" evidence="13">
    <location>
        <begin position="319"/>
        <end position="337"/>
    </location>
</feature>
<evidence type="ECO:0000256" key="13">
    <source>
        <dbReference type="SAM" id="Phobius"/>
    </source>
</evidence>
<keyword evidence="8 13" id="KW-0812">Transmembrane</keyword>
<feature type="transmembrane region" description="Helical" evidence="13">
    <location>
        <begin position="12"/>
        <end position="38"/>
    </location>
</feature>
<gene>
    <name evidence="14" type="ORF">RDV51_05740</name>
</gene>
<dbReference type="Pfam" id="PF01554">
    <property type="entry name" value="MatE"/>
    <property type="match status" value="2"/>
</dbReference>
<dbReference type="GO" id="GO:0006811">
    <property type="term" value="P:monoatomic ion transport"/>
    <property type="evidence" value="ECO:0007669"/>
    <property type="project" value="UniProtKB-KW"/>
</dbReference>
<dbReference type="NCBIfam" id="TIGR00797">
    <property type="entry name" value="matE"/>
    <property type="match status" value="1"/>
</dbReference>
<protein>
    <recommendedName>
        <fullName evidence="4">Probable multidrug resistance protein NorM</fullName>
    </recommendedName>
    <alternativeName>
        <fullName evidence="12">Multidrug-efflux transporter</fullName>
    </alternativeName>
</protein>
<evidence type="ECO:0000256" key="3">
    <source>
        <dbReference type="ARBA" id="ARBA00010199"/>
    </source>
</evidence>
<dbReference type="GO" id="GO:0042910">
    <property type="term" value="F:xenobiotic transmembrane transporter activity"/>
    <property type="evidence" value="ECO:0007669"/>
    <property type="project" value="InterPro"/>
</dbReference>
<feature type="transmembrane region" description="Helical" evidence="13">
    <location>
        <begin position="91"/>
        <end position="113"/>
    </location>
</feature>
<dbReference type="Proteomes" id="UP001228955">
    <property type="component" value="Chromosome"/>
</dbReference>
<evidence type="ECO:0000256" key="9">
    <source>
        <dbReference type="ARBA" id="ARBA00022989"/>
    </source>
</evidence>
<comment type="function">
    <text evidence="1">Multidrug efflux pump.</text>
</comment>
<feature type="transmembrane region" description="Helical" evidence="13">
    <location>
        <begin position="415"/>
        <end position="437"/>
    </location>
</feature>
<organism evidence="14 15">
    <name type="scientific">Veillonella parvula</name>
    <name type="common">Staphylococcus parvulus</name>
    <dbReference type="NCBI Taxonomy" id="29466"/>
    <lineage>
        <taxon>Bacteria</taxon>
        <taxon>Bacillati</taxon>
        <taxon>Bacillota</taxon>
        <taxon>Negativicutes</taxon>
        <taxon>Veillonellales</taxon>
        <taxon>Veillonellaceae</taxon>
        <taxon>Veillonella</taxon>
    </lineage>
</organism>
<evidence type="ECO:0000256" key="7">
    <source>
        <dbReference type="ARBA" id="ARBA00022475"/>
    </source>
</evidence>
<feature type="transmembrane region" description="Helical" evidence="13">
    <location>
        <begin position="195"/>
        <end position="217"/>
    </location>
</feature>
<keyword evidence="6" id="KW-0050">Antiport</keyword>
<dbReference type="InterPro" id="IPR048279">
    <property type="entry name" value="MdtK-like"/>
</dbReference>
<keyword evidence="7" id="KW-1003">Cell membrane</keyword>
<feature type="transmembrane region" description="Helical" evidence="13">
    <location>
        <begin position="125"/>
        <end position="147"/>
    </location>
</feature>
<evidence type="ECO:0000256" key="2">
    <source>
        <dbReference type="ARBA" id="ARBA00004651"/>
    </source>
</evidence>
<evidence type="ECO:0000256" key="4">
    <source>
        <dbReference type="ARBA" id="ARBA00020268"/>
    </source>
</evidence>
<proteinExistence type="inferred from homology"/>
<accession>A0AB38YLY0</accession>
<feature type="transmembrane region" description="Helical" evidence="13">
    <location>
        <begin position="285"/>
        <end position="307"/>
    </location>
</feature>
<dbReference type="PIRSF" id="PIRSF006603">
    <property type="entry name" value="DinF"/>
    <property type="match status" value="1"/>
</dbReference>
<dbReference type="CDD" id="cd13131">
    <property type="entry name" value="MATE_NorM_like"/>
    <property type="match status" value="1"/>
</dbReference>
<keyword evidence="5" id="KW-0813">Transport</keyword>
<dbReference type="PANTHER" id="PTHR43298:SF2">
    <property type="entry name" value="FMN_FAD EXPORTER YEEO-RELATED"/>
    <property type="match status" value="1"/>
</dbReference>
<keyword evidence="9 13" id="KW-1133">Transmembrane helix</keyword>
<dbReference type="GO" id="GO:0015297">
    <property type="term" value="F:antiporter activity"/>
    <property type="evidence" value="ECO:0007669"/>
    <property type="project" value="UniProtKB-KW"/>
</dbReference>
<evidence type="ECO:0000256" key="1">
    <source>
        <dbReference type="ARBA" id="ARBA00003408"/>
    </source>
</evidence>
<reference evidence="14" key="1">
    <citation type="submission" date="2023-08" db="EMBL/GenBank/DDBJ databases">
        <title>Veillonella_parvula_DSM 2007_complete_genome_hifiasm_Zymo_Research_D6332.</title>
        <authorList>
            <person name="Damerum A."/>
        </authorList>
    </citation>
    <scope>NUCLEOTIDE SEQUENCE</scope>
    <source>
        <strain evidence="14">DSM 2007</strain>
    </source>
</reference>
<dbReference type="EMBL" id="CP133463">
    <property type="protein sequence ID" value="WMS18951.1"/>
    <property type="molecule type" value="Genomic_DNA"/>
</dbReference>
<feature type="transmembrane region" description="Helical" evidence="13">
    <location>
        <begin position="58"/>
        <end position="79"/>
    </location>
</feature>
<comment type="similarity">
    <text evidence="3">Belongs to the multi antimicrobial extrusion (MATE) (TC 2.A.66.1) family.</text>
</comment>
<evidence type="ECO:0000256" key="5">
    <source>
        <dbReference type="ARBA" id="ARBA00022448"/>
    </source>
</evidence>
<dbReference type="GO" id="GO:0005886">
    <property type="term" value="C:plasma membrane"/>
    <property type="evidence" value="ECO:0007669"/>
    <property type="project" value="UniProtKB-SubCell"/>
</dbReference>
<dbReference type="PANTHER" id="PTHR43298">
    <property type="entry name" value="MULTIDRUG RESISTANCE PROTEIN NORM-RELATED"/>
    <property type="match status" value="1"/>
</dbReference>